<dbReference type="Pfam" id="PF01196">
    <property type="entry name" value="Ribosomal_L17"/>
    <property type="match status" value="1"/>
</dbReference>
<gene>
    <name evidence="8" type="ORF">TDUB1175_LOCUS13849</name>
</gene>
<accession>A0A7R9W6F4</accession>
<organism evidence="8">
    <name type="scientific">Pseudictyota dubia</name>
    <dbReference type="NCBI Taxonomy" id="2749911"/>
    <lineage>
        <taxon>Eukaryota</taxon>
        <taxon>Sar</taxon>
        <taxon>Stramenopiles</taxon>
        <taxon>Ochrophyta</taxon>
        <taxon>Bacillariophyta</taxon>
        <taxon>Mediophyceae</taxon>
        <taxon>Biddulphiophycidae</taxon>
        <taxon>Eupodiscales</taxon>
        <taxon>Odontellaceae</taxon>
        <taxon>Pseudictyota</taxon>
    </lineage>
</organism>
<evidence type="ECO:0000256" key="4">
    <source>
        <dbReference type="ARBA" id="ARBA00072708"/>
    </source>
</evidence>
<comment type="similarity">
    <text evidence="1 7">Belongs to the bacterial ribosomal protein bL17 family.</text>
</comment>
<dbReference type="SUPFAM" id="SSF64263">
    <property type="entry name" value="Prokaryotic ribosomal protein L17"/>
    <property type="match status" value="1"/>
</dbReference>
<evidence type="ECO:0000256" key="6">
    <source>
        <dbReference type="ARBA" id="ARBA00082728"/>
    </source>
</evidence>
<keyword evidence="3 7" id="KW-0687">Ribonucleoprotein</keyword>
<name>A0A7R9W6F4_9STRA</name>
<dbReference type="InterPro" id="IPR036373">
    <property type="entry name" value="Ribosomal_bL17_sf"/>
</dbReference>
<dbReference type="AlphaFoldDB" id="A0A7R9W6F4"/>
<dbReference type="Gene3D" id="3.90.1030.10">
    <property type="entry name" value="Ribosomal protein L17"/>
    <property type="match status" value="1"/>
</dbReference>
<protein>
    <recommendedName>
        <fullName evidence="4">Large ribosomal subunit protein bL17c</fullName>
    </recommendedName>
    <alternativeName>
        <fullName evidence="5">50S ribosomal protein L17, chloroplastic</fullName>
    </alternativeName>
    <alternativeName>
        <fullName evidence="6">CL17</fullName>
    </alternativeName>
</protein>
<proteinExistence type="inferred from homology"/>
<sequence length="180" mass="20317">MKKRIAFRQLGRTSKHKWAMLRNMATSLIKHERIVTTVAKAKELRKLADNLIGFGKKGTVQARRQANAIIREKPMVTKLFEVLGPRYAEREGGYTRVMKIARFRVGDNAPLAAIEYVDRPGEIRAARPPKARRDRILAGGVLNDILEDTEMKIFEGDDVITPEEADAIVQDTDAAHEKPN</sequence>
<dbReference type="HAMAP" id="MF_01368">
    <property type="entry name" value="Ribosomal_bL17"/>
    <property type="match status" value="1"/>
</dbReference>
<dbReference type="InterPro" id="IPR000456">
    <property type="entry name" value="Ribosomal_bL17"/>
</dbReference>
<keyword evidence="2 7" id="KW-0689">Ribosomal protein</keyword>
<evidence type="ECO:0000256" key="2">
    <source>
        <dbReference type="ARBA" id="ARBA00022980"/>
    </source>
</evidence>
<reference evidence="8" key="1">
    <citation type="submission" date="2021-01" db="EMBL/GenBank/DDBJ databases">
        <authorList>
            <person name="Corre E."/>
            <person name="Pelletier E."/>
            <person name="Niang G."/>
            <person name="Scheremetjew M."/>
            <person name="Finn R."/>
            <person name="Kale V."/>
            <person name="Holt S."/>
            <person name="Cochrane G."/>
            <person name="Meng A."/>
            <person name="Brown T."/>
            <person name="Cohen L."/>
        </authorList>
    </citation>
    <scope>NUCLEOTIDE SEQUENCE</scope>
    <source>
        <strain evidence="8">CCMP147</strain>
    </source>
</reference>
<evidence type="ECO:0000256" key="3">
    <source>
        <dbReference type="ARBA" id="ARBA00023274"/>
    </source>
</evidence>
<evidence type="ECO:0000256" key="5">
    <source>
        <dbReference type="ARBA" id="ARBA00077677"/>
    </source>
</evidence>
<dbReference type="PANTHER" id="PTHR14413:SF16">
    <property type="entry name" value="LARGE RIBOSOMAL SUBUNIT PROTEIN BL17M"/>
    <property type="match status" value="1"/>
</dbReference>
<dbReference type="EMBL" id="HBED01027921">
    <property type="protein sequence ID" value="CAD8315060.1"/>
    <property type="molecule type" value="Transcribed_RNA"/>
</dbReference>
<dbReference type="GO" id="GO:0022625">
    <property type="term" value="C:cytosolic large ribosomal subunit"/>
    <property type="evidence" value="ECO:0007669"/>
    <property type="project" value="TreeGrafter"/>
</dbReference>
<dbReference type="FunFam" id="3.90.1030.10:FF:000001">
    <property type="entry name" value="50S ribosomal protein L17"/>
    <property type="match status" value="1"/>
</dbReference>
<evidence type="ECO:0000256" key="1">
    <source>
        <dbReference type="ARBA" id="ARBA00008777"/>
    </source>
</evidence>
<evidence type="ECO:0000313" key="8">
    <source>
        <dbReference type="EMBL" id="CAD8315060.1"/>
    </source>
</evidence>
<dbReference type="NCBIfam" id="TIGR00059">
    <property type="entry name" value="L17"/>
    <property type="match status" value="1"/>
</dbReference>
<dbReference type="PANTHER" id="PTHR14413">
    <property type="entry name" value="RIBOSOMAL PROTEIN L17"/>
    <property type="match status" value="1"/>
</dbReference>
<dbReference type="GO" id="GO:0003735">
    <property type="term" value="F:structural constituent of ribosome"/>
    <property type="evidence" value="ECO:0007669"/>
    <property type="project" value="InterPro"/>
</dbReference>
<evidence type="ECO:0000256" key="7">
    <source>
        <dbReference type="RuleBase" id="RU000660"/>
    </source>
</evidence>
<dbReference type="GO" id="GO:0006412">
    <property type="term" value="P:translation"/>
    <property type="evidence" value="ECO:0007669"/>
    <property type="project" value="InterPro"/>
</dbReference>